<reference evidence="1 2" key="1">
    <citation type="journal article" date="2017" name="ISME J.">
        <title>Potential for microbial H2 and metal transformations associated with novel bacteria and archaea in deep terrestrial subsurface sediments.</title>
        <authorList>
            <person name="Hernsdorf A.W."/>
            <person name="Amano Y."/>
            <person name="Miyakawa K."/>
            <person name="Ise K."/>
            <person name="Suzuki Y."/>
            <person name="Anantharaman K."/>
            <person name="Probst A."/>
            <person name="Burstein D."/>
            <person name="Thomas B.C."/>
            <person name="Banfield J.F."/>
        </authorList>
    </citation>
    <scope>NUCLEOTIDE SEQUENCE [LARGE SCALE GENOMIC DNA]</scope>
    <source>
        <strain evidence="1">HGW-Falkowbacteria-1</strain>
    </source>
</reference>
<proteinExistence type="predicted"/>
<dbReference type="AlphaFoldDB" id="A0A2N2E8I3"/>
<evidence type="ECO:0000313" key="1">
    <source>
        <dbReference type="EMBL" id="PKM91054.1"/>
    </source>
</evidence>
<evidence type="ECO:0000313" key="2">
    <source>
        <dbReference type="Proteomes" id="UP000233517"/>
    </source>
</evidence>
<organism evidence="1 2">
    <name type="scientific">Candidatus Falkowbacteria bacterium HGW-Falkowbacteria-1</name>
    <dbReference type="NCBI Taxonomy" id="2013768"/>
    <lineage>
        <taxon>Bacteria</taxon>
        <taxon>Candidatus Falkowiibacteriota</taxon>
    </lineage>
</organism>
<sequence>MEGKRTKVFTHISVDIDAAASAWFTLRFILGKTEKEVDIIFKPANWDGKEMEKGDYALDINAGGKGIKGNKRRNGKAGSCFMALFKKTYLQNEEKEVLGPLARFIDGHDSDGVEFWRDMDVPEKNKLTFFSFVGLLTVLHGYHTRYNDHEICSRFFDNLDNYLNLEVSFRKERENTEKSIEVFGKVALNRNPKVRINSSLLNKHGFKAVIYVDEFNMGILTRGDDFKADDGFVRQFVLSHGEEIGDGEKWFAHPDGRLFCRGSRKSPVFSPSKINPIELAEAIDSHLAFLEKQKR</sequence>
<comment type="caution">
    <text evidence="1">The sequence shown here is derived from an EMBL/GenBank/DDBJ whole genome shotgun (WGS) entry which is preliminary data.</text>
</comment>
<accession>A0A2N2E8I3</accession>
<name>A0A2N2E8I3_9BACT</name>
<protein>
    <submittedName>
        <fullName evidence="1">Uncharacterized protein</fullName>
    </submittedName>
</protein>
<dbReference type="Proteomes" id="UP000233517">
    <property type="component" value="Unassembled WGS sequence"/>
</dbReference>
<dbReference type="EMBL" id="PHAI01000003">
    <property type="protein sequence ID" value="PKM91054.1"/>
    <property type="molecule type" value="Genomic_DNA"/>
</dbReference>
<gene>
    <name evidence="1" type="ORF">CVU82_03270</name>
</gene>